<evidence type="ECO:0000313" key="16">
    <source>
        <dbReference type="Proteomes" id="UP000182259"/>
    </source>
</evidence>
<keyword evidence="4" id="KW-0964">Secreted</keyword>
<keyword evidence="6 13" id="KW-0732">Signal</keyword>
<proteinExistence type="predicted"/>
<evidence type="ECO:0000313" key="15">
    <source>
        <dbReference type="EMBL" id="SGZ58613.1"/>
    </source>
</evidence>
<dbReference type="InterPro" id="IPR024672">
    <property type="entry name" value="Agglutinin-like_N"/>
</dbReference>
<dbReference type="PANTHER" id="PTHR33793">
    <property type="entry name" value="ALPHA-AGGLUTININ"/>
    <property type="match status" value="1"/>
</dbReference>
<evidence type="ECO:0000256" key="4">
    <source>
        <dbReference type="ARBA" id="ARBA00022525"/>
    </source>
</evidence>
<dbReference type="InterPro" id="IPR043063">
    <property type="entry name" value="Agglutinin-like_N_N2"/>
</dbReference>
<reference evidence="15 16" key="1">
    <citation type="submission" date="2016-10" db="EMBL/GenBank/DDBJ databases">
        <authorList>
            <person name="de Groot N.N."/>
        </authorList>
    </citation>
    <scope>NUCLEOTIDE SEQUENCE [LARGE SCALE GENOMIC DNA]</scope>
    <source>
        <strain evidence="15 16">PYCC 4715</strain>
    </source>
</reference>
<evidence type="ECO:0000256" key="8">
    <source>
        <dbReference type="ARBA" id="ARBA00022889"/>
    </source>
</evidence>
<evidence type="ECO:0000256" key="10">
    <source>
        <dbReference type="ARBA" id="ARBA00023157"/>
    </source>
</evidence>
<dbReference type="SUPFAM" id="SSF49401">
    <property type="entry name" value="Bacterial adhesins"/>
    <property type="match status" value="1"/>
</dbReference>
<feature type="signal peptide" evidence="13">
    <location>
        <begin position="1"/>
        <end position="18"/>
    </location>
</feature>
<keyword evidence="7" id="KW-0677">Repeat</keyword>
<feature type="chain" id="PRO_5013312678" evidence="13">
    <location>
        <begin position="19"/>
        <end position="497"/>
    </location>
</feature>
<keyword evidence="3" id="KW-0134">Cell wall</keyword>
<evidence type="ECO:0000259" key="14">
    <source>
        <dbReference type="SMART" id="SM01056"/>
    </source>
</evidence>
<evidence type="ECO:0000256" key="5">
    <source>
        <dbReference type="ARBA" id="ARBA00022622"/>
    </source>
</evidence>
<dbReference type="InterPro" id="IPR033504">
    <property type="entry name" value="ALS"/>
</dbReference>
<dbReference type="Gene3D" id="2.60.40.1280">
    <property type="match status" value="1"/>
</dbReference>
<evidence type="ECO:0000256" key="2">
    <source>
        <dbReference type="ARBA" id="ARBA00004589"/>
    </source>
</evidence>
<name>A0A1L0GRJ8_9ASCO</name>
<evidence type="ECO:0000256" key="12">
    <source>
        <dbReference type="ARBA" id="ARBA00023288"/>
    </source>
</evidence>
<sequence length="497" mass="52558">MLIFQFLPLLWLATTVLSAQVTGVFTAINNIVPPANQQPHIPSWQATVAWTIDSSKVAPGDTFTLTLPDVFKFTSTTNTLVLSSGGTNYATCTLTSGENLLPYSLISCTALPAVTTVAEADGTITFPFTFNAGMTNSPQDLAAATLWTPGQNLVTFQDGADLTFTVTMSAGAYYIQSDPNQGSYMTRKLTRLQQMEHYYQGPTCIQPMSGTITMALGGQTPFDCSQSGAYLSDSFNAWQFPSQALTTAGGGSITYTCSPSAIVATFTNIPAGYRPYIVGFSNVITGQYVDVYSGSGICGYQAFSQTVTYQSYNDLDPNGTGNVKPIVVTTITRDDINTPSLTTAIGVSTNTIEVLVPRSVTTVTTTWTNPYSSETTTTDSSGIRIVEIQVPYSTSTTIGPLSGTETVTESGTTYVRVTDVLSTSTTLGPLSGTETVTESGTTYVRVTDVLSTSTTLGPLSGTETVTESGTTYVRVTDVLSTSTTLGPLSGTETVTER</sequence>
<evidence type="ECO:0000256" key="3">
    <source>
        <dbReference type="ARBA" id="ARBA00022512"/>
    </source>
</evidence>
<keyword evidence="11" id="KW-0325">Glycoprotein</keyword>
<evidence type="ECO:0000256" key="11">
    <source>
        <dbReference type="ARBA" id="ARBA00023180"/>
    </source>
</evidence>
<keyword evidence="5" id="KW-0336">GPI-anchor</keyword>
<evidence type="ECO:0000256" key="1">
    <source>
        <dbReference type="ARBA" id="ARBA00004191"/>
    </source>
</evidence>
<evidence type="ECO:0000256" key="7">
    <source>
        <dbReference type="ARBA" id="ARBA00022737"/>
    </source>
</evidence>
<dbReference type="PANTHER" id="PTHR33793:SF2">
    <property type="entry name" value="AGGLUTININ-LIKE PROTEIN 6"/>
    <property type="match status" value="1"/>
</dbReference>
<dbReference type="GO" id="GO:0007155">
    <property type="term" value="P:cell adhesion"/>
    <property type="evidence" value="ECO:0007669"/>
    <property type="project" value="UniProtKB-KW"/>
</dbReference>
<accession>A0A1L0GRJ8</accession>
<feature type="domain" description="Agglutinin-like protein N-terminal" evidence="14">
    <location>
        <begin position="49"/>
        <end position="298"/>
    </location>
</feature>
<comment type="subcellular location">
    <subcellularLocation>
        <location evidence="2">Membrane</location>
        <topology evidence="2">Lipid-anchor</topology>
        <topology evidence="2">GPI-anchor</topology>
    </subcellularLocation>
    <subcellularLocation>
        <location evidence="1">Secreted</location>
        <location evidence="1">Cell wall</location>
    </subcellularLocation>
</comment>
<organism evidence="15 16">
    <name type="scientific">Sungouiella intermedia</name>
    <dbReference type="NCBI Taxonomy" id="45354"/>
    <lineage>
        <taxon>Eukaryota</taxon>
        <taxon>Fungi</taxon>
        <taxon>Dikarya</taxon>
        <taxon>Ascomycota</taxon>
        <taxon>Saccharomycotina</taxon>
        <taxon>Pichiomycetes</taxon>
        <taxon>Metschnikowiaceae</taxon>
        <taxon>Sungouiella</taxon>
    </lineage>
</organism>
<dbReference type="Gene3D" id="2.60.40.2430">
    <property type="entry name" value="Agglutinin-like protein, N-terminal domain, N2 subdomain"/>
    <property type="match status" value="1"/>
</dbReference>
<evidence type="ECO:0000256" key="13">
    <source>
        <dbReference type="SAM" id="SignalP"/>
    </source>
</evidence>
<dbReference type="AlphaFoldDB" id="A0A1L0GRJ8"/>
<dbReference type="InterPro" id="IPR011252">
    <property type="entry name" value="Fibrogen-bd_dom1"/>
</dbReference>
<dbReference type="Proteomes" id="UP000182259">
    <property type="component" value="Chromosome VI"/>
</dbReference>
<keyword evidence="9" id="KW-0472">Membrane</keyword>
<evidence type="ECO:0000256" key="6">
    <source>
        <dbReference type="ARBA" id="ARBA00022729"/>
    </source>
</evidence>
<keyword evidence="12" id="KW-0449">Lipoprotein</keyword>
<dbReference type="Pfam" id="PF11766">
    <property type="entry name" value="Candida_ALS_N"/>
    <property type="match status" value="1"/>
</dbReference>
<gene>
    <name evidence="15" type="ORF">SAMEA4029009_CIC11G00000000224</name>
</gene>
<dbReference type="SMART" id="SM01056">
    <property type="entry name" value="Candida_ALS_N"/>
    <property type="match status" value="1"/>
</dbReference>
<dbReference type="InterPro" id="IPR008966">
    <property type="entry name" value="Adhesion_dom_sf"/>
</dbReference>
<dbReference type="EMBL" id="LT635769">
    <property type="protein sequence ID" value="SGZ58613.1"/>
    <property type="molecule type" value="Genomic_DNA"/>
</dbReference>
<keyword evidence="8" id="KW-0130">Cell adhesion</keyword>
<evidence type="ECO:0000256" key="9">
    <source>
        <dbReference type="ARBA" id="ARBA00023136"/>
    </source>
</evidence>
<protein>
    <submittedName>
        <fullName evidence="15">CIC11C00000000224</fullName>
    </submittedName>
</protein>
<dbReference type="GO" id="GO:0098552">
    <property type="term" value="C:side of membrane"/>
    <property type="evidence" value="ECO:0007669"/>
    <property type="project" value="UniProtKB-KW"/>
</dbReference>
<keyword evidence="10" id="KW-1015">Disulfide bond</keyword>